<dbReference type="PROSITE" id="PS50097">
    <property type="entry name" value="BTB"/>
    <property type="match status" value="2"/>
</dbReference>
<dbReference type="InterPro" id="IPR000210">
    <property type="entry name" value="BTB/POZ_dom"/>
</dbReference>
<evidence type="ECO:0000313" key="2">
    <source>
        <dbReference type="EMBL" id="GMR55020.1"/>
    </source>
</evidence>
<dbReference type="SMART" id="SM00225">
    <property type="entry name" value="BTB"/>
    <property type="match status" value="2"/>
</dbReference>
<organism evidence="2 3">
    <name type="scientific">Pristionchus mayeri</name>
    <dbReference type="NCBI Taxonomy" id="1317129"/>
    <lineage>
        <taxon>Eukaryota</taxon>
        <taxon>Metazoa</taxon>
        <taxon>Ecdysozoa</taxon>
        <taxon>Nematoda</taxon>
        <taxon>Chromadorea</taxon>
        <taxon>Rhabditida</taxon>
        <taxon>Rhabditina</taxon>
        <taxon>Diplogasteromorpha</taxon>
        <taxon>Diplogasteroidea</taxon>
        <taxon>Neodiplogasteridae</taxon>
        <taxon>Pristionchus</taxon>
    </lineage>
</organism>
<dbReference type="PANTHER" id="PTHR47022:SF1">
    <property type="entry name" value="BTB AND MATH DOMAIN-CONTAINING PROTEIN 36-RELATED"/>
    <property type="match status" value="1"/>
</dbReference>
<accession>A0AAN5I8I0</accession>
<feature type="domain" description="BTB" evidence="1">
    <location>
        <begin position="152"/>
        <end position="219"/>
    </location>
</feature>
<dbReference type="Proteomes" id="UP001328107">
    <property type="component" value="Unassembled WGS sequence"/>
</dbReference>
<dbReference type="EMBL" id="BTRK01000005">
    <property type="protein sequence ID" value="GMR55020.1"/>
    <property type="molecule type" value="Genomic_DNA"/>
</dbReference>
<evidence type="ECO:0000259" key="1">
    <source>
        <dbReference type="PROSITE" id="PS50097"/>
    </source>
</evidence>
<gene>
    <name evidence="2" type="ORF">PMAYCL1PPCAC_25215</name>
</gene>
<dbReference type="AlphaFoldDB" id="A0AAN5I8I0"/>
<proteinExistence type="predicted"/>
<dbReference type="Gene3D" id="3.30.710.10">
    <property type="entry name" value="Potassium Channel Kv1.1, Chain A"/>
    <property type="match status" value="2"/>
</dbReference>
<dbReference type="SUPFAM" id="SSF54695">
    <property type="entry name" value="POZ domain"/>
    <property type="match status" value="2"/>
</dbReference>
<reference evidence="3" key="1">
    <citation type="submission" date="2022-10" db="EMBL/GenBank/DDBJ databases">
        <title>Genome assembly of Pristionchus species.</title>
        <authorList>
            <person name="Yoshida K."/>
            <person name="Sommer R.J."/>
        </authorList>
    </citation>
    <scope>NUCLEOTIDE SEQUENCE [LARGE SCALE GENOMIC DNA]</scope>
    <source>
        <strain evidence="3">RS5460</strain>
    </source>
</reference>
<dbReference type="PANTHER" id="PTHR47022">
    <property type="entry name" value="BTB AND MATH DOMAIN-CONTAINING PROTEIN 36-RELATED"/>
    <property type="match status" value="1"/>
</dbReference>
<dbReference type="Pfam" id="PF00651">
    <property type="entry name" value="BTB"/>
    <property type="match status" value="2"/>
</dbReference>
<protein>
    <recommendedName>
        <fullName evidence="1">BTB domain-containing protein</fullName>
    </recommendedName>
</protein>
<feature type="domain" description="BTB" evidence="1">
    <location>
        <begin position="420"/>
        <end position="477"/>
    </location>
</feature>
<evidence type="ECO:0000313" key="3">
    <source>
        <dbReference type="Proteomes" id="UP001328107"/>
    </source>
</evidence>
<comment type="caution">
    <text evidence="2">The sequence shown here is derived from an EMBL/GenBank/DDBJ whole genome shotgun (WGS) entry which is preliminary data.</text>
</comment>
<sequence>MSSPRKKAKDGQLMAPQTDAASSGFIRFNGYSGTIREKGQFSDEVEVLGSRWKLLVKKSESSKMEIFIVRRTFDTRFWSVEVSAKFKLLGQGKDGDREFKMKERFHKGKTRAGVEFDPKWYSDIIIEARFTLSNAIGFSSAIDFTTSVGPHHDITFMFDGEKLYACKRILAIHSPVFNAMFFGNFTEKEKKEIELKDIDRENFHVVLKTLYDPTYKMEEDMNLLESVLVLADRFDIKYVVDRVEQQLINSRKFSVAQLLLFVEQHKTFRFIKLHVRFSFHYSPIEDRPSMFEWTAEGIMEVEAIFLSNEFALMNDSHPTNTSELVDEKGNRVNPCSTNPYPIKKRFAFSLDSTNRKGMTSSLCAIKNTGHAYYDSDDEDYAEHYDQMELKLTGKIRIYLTKVTRVRENSSFDFTSHLSTSDAILVVEGKEIHVHREYLSNMSNVLRRMFENSSAMFYRCEVEGVTYQDMVEFLRWIYPSPSKNFEEGAMSRMVALAKKFNVLFIIDQIASFLRRTRCFVGLKVVLHFGYDVDIQFSRLEDNLQANQGYSCIQSDG</sequence>
<dbReference type="InterPro" id="IPR011333">
    <property type="entry name" value="SKP1/BTB/POZ_sf"/>
</dbReference>
<dbReference type="CDD" id="cd18186">
    <property type="entry name" value="BTB_POZ_ZBTB_KLHL-like"/>
    <property type="match status" value="2"/>
</dbReference>
<keyword evidence="3" id="KW-1185">Reference proteome</keyword>
<name>A0AAN5I8I0_9BILA</name>